<name>A0AA39WJD6_9PEZI</name>
<feature type="compositionally biased region" description="Polar residues" evidence="1">
    <location>
        <begin position="392"/>
        <end position="405"/>
    </location>
</feature>
<proteinExistence type="predicted"/>
<feature type="region of interest" description="Disordered" evidence="1">
    <location>
        <begin position="261"/>
        <end position="326"/>
    </location>
</feature>
<feature type="compositionally biased region" description="Polar residues" evidence="1">
    <location>
        <begin position="301"/>
        <end position="322"/>
    </location>
</feature>
<feature type="region of interest" description="Disordered" evidence="1">
    <location>
        <begin position="127"/>
        <end position="188"/>
    </location>
</feature>
<keyword evidence="2" id="KW-0472">Membrane</keyword>
<evidence type="ECO:0008006" key="5">
    <source>
        <dbReference type="Google" id="ProtNLM"/>
    </source>
</evidence>
<dbReference type="EMBL" id="JAULSU010000005">
    <property type="protein sequence ID" value="KAK0616511.1"/>
    <property type="molecule type" value="Genomic_DNA"/>
</dbReference>
<reference evidence="3" key="1">
    <citation type="submission" date="2023-06" db="EMBL/GenBank/DDBJ databases">
        <title>Genome-scale phylogeny and comparative genomics of the fungal order Sordariales.</title>
        <authorList>
            <consortium name="Lawrence Berkeley National Laboratory"/>
            <person name="Hensen N."/>
            <person name="Bonometti L."/>
            <person name="Westerberg I."/>
            <person name="Brannstrom I.O."/>
            <person name="Guillou S."/>
            <person name="Cros-Aarteil S."/>
            <person name="Calhoun S."/>
            <person name="Haridas S."/>
            <person name="Kuo A."/>
            <person name="Mondo S."/>
            <person name="Pangilinan J."/>
            <person name="Riley R."/>
            <person name="Labutti K."/>
            <person name="Andreopoulos B."/>
            <person name="Lipzen A."/>
            <person name="Chen C."/>
            <person name="Yanf M."/>
            <person name="Daum C."/>
            <person name="Ng V."/>
            <person name="Clum A."/>
            <person name="Steindorff A."/>
            <person name="Ohm R."/>
            <person name="Martin F."/>
            <person name="Silar P."/>
            <person name="Natvig D."/>
            <person name="Lalanne C."/>
            <person name="Gautier V."/>
            <person name="Ament-Velasquez S.L."/>
            <person name="Kruys A."/>
            <person name="Hutchinson M.I."/>
            <person name="Powell A.J."/>
            <person name="Barry K."/>
            <person name="Miller A.N."/>
            <person name="Grigoriev I.V."/>
            <person name="Debuchy R."/>
            <person name="Gladieux P."/>
            <person name="Thoren M.H."/>
            <person name="Johannesson H."/>
        </authorList>
    </citation>
    <scope>NUCLEOTIDE SEQUENCE</scope>
    <source>
        <strain evidence="3">CBS 606.72</strain>
    </source>
</reference>
<comment type="caution">
    <text evidence="3">The sequence shown here is derived from an EMBL/GenBank/DDBJ whole genome shotgun (WGS) entry which is preliminary data.</text>
</comment>
<evidence type="ECO:0000256" key="2">
    <source>
        <dbReference type="SAM" id="Phobius"/>
    </source>
</evidence>
<evidence type="ECO:0000313" key="3">
    <source>
        <dbReference type="EMBL" id="KAK0616511.1"/>
    </source>
</evidence>
<evidence type="ECO:0000313" key="4">
    <source>
        <dbReference type="Proteomes" id="UP001175000"/>
    </source>
</evidence>
<protein>
    <recommendedName>
        <fullName evidence="5">Transmembrane protein</fullName>
    </recommendedName>
</protein>
<keyword evidence="4" id="KW-1185">Reference proteome</keyword>
<keyword evidence="2" id="KW-0812">Transmembrane</keyword>
<dbReference type="Proteomes" id="UP001175000">
    <property type="component" value="Unassembled WGS sequence"/>
</dbReference>
<feature type="region of interest" description="Disordered" evidence="1">
    <location>
        <begin position="367"/>
        <end position="425"/>
    </location>
</feature>
<keyword evidence="2" id="KW-1133">Transmembrane helix</keyword>
<feature type="compositionally biased region" description="Low complexity" evidence="1">
    <location>
        <begin position="269"/>
        <end position="283"/>
    </location>
</feature>
<dbReference type="AlphaFoldDB" id="A0AA39WJD6"/>
<gene>
    <name evidence="3" type="ORF">B0T14DRAFT_497738</name>
</gene>
<feature type="region of interest" description="Disordered" evidence="1">
    <location>
        <begin position="459"/>
        <end position="508"/>
    </location>
</feature>
<feature type="transmembrane region" description="Helical" evidence="2">
    <location>
        <begin position="229"/>
        <end position="250"/>
    </location>
</feature>
<evidence type="ECO:0000256" key="1">
    <source>
        <dbReference type="SAM" id="MobiDB-lite"/>
    </source>
</evidence>
<feature type="region of interest" description="Disordered" evidence="1">
    <location>
        <begin position="46"/>
        <end position="72"/>
    </location>
</feature>
<sequence length="508" mass="52518">MASLAVSQRRGNLIAAQLLSLTAPVGTVGSRCRRLTATSFVAKAKRSANGAPGTTSSSTRSKELGRRQGQTVTSTITAQVLTTVLRQSVVLGTLTDTVFSTMFAAPNAVTTVFITTTVFVPAGEIPATDAPPAVPTATGVTSIPANPTTAVLPPPSSTLTSTPSSTSSTQTSSVPPSSTISSSQEPSMTTRTMMTMLTTPLVPTTTTPGPVPTLQPAPASTMQYTTTQIIGIAVGSFMGLLLLILLAFGLRRVVRNRRSAQAQMRQQLPSPRSGGPGAPAYVPAVPPRLSGPRGVTGTGALATNGSTSSDNSAASGPSNHSMLTGEGEVRIVIRPAPKRRTQSSQLWPMPPGHRGRTYSLFVEETTTGATTPQDPGEWSIASERGSVRDGSSPGNNNNNRDSAMYSTLDPRASGSGGRPSTSIFSAGWDRETSFGARSDVSYPGLGTLLTPPPAWHGHAVERGWPRPLGPAEVEDDEPSPRRPPVRNSGGPSGWYPSGSLGASIGKAV</sequence>
<accession>A0AA39WJD6</accession>
<organism evidence="3 4">
    <name type="scientific">Immersiella caudata</name>
    <dbReference type="NCBI Taxonomy" id="314043"/>
    <lineage>
        <taxon>Eukaryota</taxon>
        <taxon>Fungi</taxon>
        <taxon>Dikarya</taxon>
        <taxon>Ascomycota</taxon>
        <taxon>Pezizomycotina</taxon>
        <taxon>Sordariomycetes</taxon>
        <taxon>Sordariomycetidae</taxon>
        <taxon>Sordariales</taxon>
        <taxon>Lasiosphaeriaceae</taxon>
        <taxon>Immersiella</taxon>
    </lineage>
</organism>